<evidence type="ECO:0000313" key="5">
    <source>
        <dbReference type="Proteomes" id="UP000247523"/>
    </source>
</evidence>
<comment type="caution">
    <text evidence="2">The sequence shown here is derived from an EMBL/GenBank/DDBJ whole genome shotgun (WGS) entry which is preliminary data.</text>
</comment>
<keyword evidence="1" id="KW-0472">Membrane</keyword>
<reference evidence="2 5" key="2">
    <citation type="submission" date="2018-05" db="EMBL/GenBank/DDBJ databases">
        <title>Genomic Encyclopedia of Type Strains, Phase IV (KMG-IV): sequencing the most valuable type-strain genomes for metagenomic binning, comparative biology and taxonomic classification.</title>
        <authorList>
            <person name="Goeker M."/>
        </authorList>
    </citation>
    <scope>NUCLEOTIDE SEQUENCE [LARGE SCALE GENOMIC DNA]</scope>
    <source>
        <strain evidence="2 5">DSM 28816</strain>
    </source>
</reference>
<evidence type="ECO:0000256" key="1">
    <source>
        <dbReference type="SAM" id="Phobius"/>
    </source>
</evidence>
<keyword evidence="4" id="KW-1185">Reference proteome</keyword>
<dbReference type="AlphaFoldDB" id="A0A318ESB9"/>
<dbReference type="EMBL" id="NOKA02000082">
    <property type="protein sequence ID" value="RDY28615.1"/>
    <property type="molecule type" value="Genomic_DNA"/>
</dbReference>
<keyword evidence="1" id="KW-0812">Transmembrane</keyword>
<evidence type="ECO:0008006" key="6">
    <source>
        <dbReference type="Google" id="ProtNLM"/>
    </source>
</evidence>
<gene>
    <name evidence="2" type="ORF">C8E03_104141</name>
    <name evidence="3" type="ORF">CG710_019425</name>
</gene>
<dbReference type="Proteomes" id="UP000247523">
    <property type="component" value="Unassembled WGS sequence"/>
</dbReference>
<evidence type="ECO:0000313" key="4">
    <source>
        <dbReference type="Proteomes" id="UP000216411"/>
    </source>
</evidence>
<evidence type="ECO:0000313" key="3">
    <source>
        <dbReference type="EMBL" id="RDY28615.1"/>
    </source>
</evidence>
<protein>
    <recommendedName>
        <fullName evidence="6">ABC transporter permease</fullName>
    </recommendedName>
</protein>
<organism evidence="2 5">
    <name type="scientific">Lachnotalea glycerini</name>
    <dbReference type="NCBI Taxonomy" id="1763509"/>
    <lineage>
        <taxon>Bacteria</taxon>
        <taxon>Bacillati</taxon>
        <taxon>Bacillota</taxon>
        <taxon>Clostridia</taxon>
        <taxon>Lachnospirales</taxon>
        <taxon>Lachnospiraceae</taxon>
        <taxon>Lachnotalea</taxon>
    </lineage>
</organism>
<dbReference type="Proteomes" id="UP000216411">
    <property type="component" value="Unassembled WGS sequence"/>
</dbReference>
<dbReference type="EMBL" id="QICS01000004">
    <property type="protein sequence ID" value="PXV91133.1"/>
    <property type="molecule type" value="Genomic_DNA"/>
</dbReference>
<reference evidence="3 4" key="1">
    <citation type="journal article" date="2017" name="Genome Announc.">
        <title>Draft Genome Sequence of a Sporulating and Motile Strain of Lachnotalea glycerini Isolated from Water in Quebec City, Canada.</title>
        <authorList>
            <person name="Maheux A.F."/>
            <person name="Boudreau D.K."/>
            <person name="Berube E."/>
            <person name="Boissinot M."/>
            <person name="Raymond F."/>
            <person name="Brodeur S."/>
            <person name="Corbeil J."/>
            <person name="Isabel S."/>
            <person name="Omar R.F."/>
            <person name="Bergeron M.G."/>
        </authorList>
    </citation>
    <scope>NUCLEOTIDE SEQUENCE [LARGE SCALE GENOMIC DNA]</scope>
    <source>
        <strain evidence="3 4">CCRI-19302</strain>
    </source>
</reference>
<reference evidence="3" key="3">
    <citation type="submission" date="2018-07" db="EMBL/GenBank/DDBJ databases">
        <authorList>
            <person name="Quirk P.G."/>
            <person name="Krulwich T.A."/>
        </authorList>
    </citation>
    <scope>NUCLEOTIDE SEQUENCE</scope>
    <source>
        <strain evidence="3">CCRI-19302</strain>
    </source>
</reference>
<feature type="transmembrane region" description="Helical" evidence="1">
    <location>
        <begin position="44"/>
        <end position="64"/>
    </location>
</feature>
<sequence>MKKILNQIVKLLPHATLILAVIFITFLILDQYNPMMNFVNNDTSMKLLGAFCILTLINSGIVIVKNINLE</sequence>
<proteinExistence type="predicted"/>
<feature type="transmembrane region" description="Helical" evidence="1">
    <location>
        <begin position="12"/>
        <end position="32"/>
    </location>
</feature>
<accession>A0A318ESB9</accession>
<dbReference type="OrthoDB" id="2066208at2"/>
<name>A0A318ESB9_9FIRM</name>
<dbReference type="RefSeq" id="WP_110291009.1">
    <property type="nucleotide sequence ID" value="NZ_NOKA02000082.1"/>
</dbReference>
<evidence type="ECO:0000313" key="2">
    <source>
        <dbReference type="EMBL" id="PXV91133.1"/>
    </source>
</evidence>
<keyword evidence="1" id="KW-1133">Transmembrane helix</keyword>